<dbReference type="AlphaFoldDB" id="A9E157"/>
<gene>
    <name evidence="1" type="ORF">KAOT1_22076</name>
</gene>
<keyword evidence="2" id="KW-1185">Reference proteome</keyword>
<comment type="caution">
    <text evidence="1">The sequence shown here is derived from an EMBL/GenBank/DDBJ whole genome shotgun (WGS) entry which is preliminary data.</text>
</comment>
<reference evidence="1 2" key="1">
    <citation type="journal article" date="2011" name="J. Bacteriol.">
        <title>Genome sequence of the algicidal bacterium Kordia algicida OT-1.</title>
        <authorList>
            <person name="Lee H.S."/>
            <person name="Kang S.G."/>
            <person name="Kwon K.K."/>
            <person name="Lee J.H."/>
            <person name="Kim S.J."/>
        </authorList>
    </citation>
    <scope>NUCLEOTIDE SEQUENCE [LARGE SCALE GENOMIC DNA]</scope>
    <source>
        <strain evidence="1 2">OT-1</strain>
    </source>
</reference>
<organism evidence="1 2">
    <name type="scientific">Kordia algicida OT-1</name>
    <dbReference type="NCBI Taxonomy" id="391587"/>
    <lineage>
        <taxon>Bacteria</taxon>
        <taxon>Pseudomonadati</taxon>
        <taxon>Bacteroidota</taxon>
        <taxon>Flavobacteriia</taxon>
        <taxon>Flavobacteriales</taxon>
        <taxon>Flavobacteriaceae</taxon>
        <taxon>Kordia</taxon>
    </lineage>
</organism>
<name>A9E157_9FLAO</name>
<dbReference type="HOGENOM" id="CLU_3409493_0_0_10"/>
<accession>A9E157</accession>
<evidence type="ECO:0000313" key="2">
    <source>
        <dbReference type="Proteomes" id="UP000002945"/>
    </source>
</evidence>
<protein>
    <submittedName>
        <fullName evidence="1">Uncharacterized protein</fullName>
    </submittedName>
</protein>
<dbReference type="EMBL" id="ABIB01000007">
    <property type="protein sequence ID" value="EDP95585.1"/>
    <property type="molecule type" value="Genomic_DNA"/>
</dbReference>
<sequence length="29" mass="3329">MLNLEKASQLRGFFDGGNYLKINNLPLFD</sequence>
<proteinExistence type="predicted"/>
<evidence type="ECO:0000313" key="1">
    <source>
        <dbReference type="EMBL" id="EDP95585.1"/>
    </source>
</evidence>
<dbReference type="Proteomes" id="UP000002945">
    <property type="component" value="Unassembled WGS sequence"/>
</dbReference>